<evidence type="ECO:0000259" key="7">
    <source>
        <dbReference type="Pfam" id="PF01699"/>
    </source>
</evidence>
<sequence>MAPARLLRPLLLCALLTLPALVVRLAGVHPAPPIALLLFGTAVVAASFVLAWAAEAAQVDISGGLAIAILAVIAVLPEYAVDLYFAYTAGSDPAYVAYAAANMTGSNRLLLGLGWSLVVLVGLALVKRRTGRSVRALVLDSGYRMELGFLAIASIVALAIPATGQISLPLGLALLGLFAFYLWRMAHTPAGEPHLVGPAARIGALPRRARRVTVVALFAFAAAVILASAEPFAQGLIATGRELGVDEFLLVQWLAPLASESPEFIVAILFAVRGKGDDAIGTLISSKVNQWTLLVGTLPIAYLLGGGGAGGLQLDARQIEEFVLTAAQTLLGVAALLALRFPRWAAWSLLGLFAVQFVLPGQEARYVLCGVYLALALAALVRNRRHIVPTLAAPFRRGISRGDAQPATQGTPSTAEPPSRSAAS</sequence>
<dbReference type="InterPro" id="IPR044880">
    <property type="entry name" value="NCX_ion-bd_dom_sf"/>
</dbReference>
<feature type="transmembrane region" description="Helical" evidence="6">
    <location>
        <begin position="166"/>
        <end position="183"/>
    </location>
</feature>
<evidence type="ECO:0000256" key="1">
    <source>
        <dbReference type="ARBA" id="ARBA00004141"/>
    </source>
</evidence>
<dbReference type="EMBL" id="BAAAZP010000098">
    <property type="protein sequence ID" value="GAA3682010.1"/>
    <property type="molecule type" value="Genomic_DNA"/>
</dbReference>
<keyword evidence="4 6" id="KW-0472">Membrane</keyword>
<evidence type="ECO:0000313" key="8">
    <source>
        <dbReference type="EMBL" id="GAA3682010.1"/>
    </source>
</evidence>
<feature type="transmembrane region" description="Helical" evidence="6">
    <location>
        <begin position="322"/>
        <end position="339"/>
    </location>
</feature>
<evidence type="ECO:0000256" key="3">
    <source>
        <dbReference type="ARBA" id="ARBA00022989"/>
    </source>
</evidence>
<organism evidence="8 9">
    <name type="scientific">Nonomuraea antimicrobica</name>
    <dbReference type="NCBI Taxonomy" id="561173"/>
    <lineage>
        <taxon>Bacteria</taxon>
        <taxon>Bacillati</taxon>
        <taxon>Actinomycetota</taxon>
        <taxon>Actinomycetes</taxon>
        <taxon>Streptosporangiales</taxon>
        <taxon>Streptosporangiaceae</taxon>
        <taxon>Nonomuraea</taxon>
    </lineage>
</organism>
<accession>A0ABP7C7L5</accession>
<name>A0ABP7C7L5_9ACTN</name>
<feature type="transmembrane region" description="Helical" evidence="6">
    <location>
        <begin position="35"/>
        <end position="53"/>
    </location>
</feature>
<dbReference type="RefSeq" id="WP_344883544.1">
    <property type="nucleotide sequence ID" value="NZ_BAAAZP010000098.1"/>
</dbReference>
<feature type="domain" description="Sodium/calcium exchanger membrane region" evidence="7">
    <location>
        <begin position="35"/>
        <end position="183"/>
    </location>
</feature>
<comment type="subcellular location">
    <subcellularLocation>
        <location evidence="1">Membrane</location>
        <topology evidence="1">Multi-pass membrane protein</topology>
    </subcellularLocation>
</comment>
<keyword evidence="2 6" id="KW-0812">Transmembrane</keyword>
<feature type="domain" description="Sodium/calcium exchanger membrane region" evidence="7">
    <location>
        <begin position="215"/>
        <end position="358"/>
    </location>
</feature>
<proteinExistence type="predicted"/>
<evidence type="ECO:0000256" key="2">
    <source>
        <dbReference type="ARBA" id="ARBA00022692"/>
    </source>
</evidence>
<dbReference type="InterPro" id="IPR004837">
    <property type="entry name" value="NaCa_Exmemb"/>
</dbReference>
<feature type="transmembrane region" description="Helical" evidence="6">
    <location>
        <begin position="138"/>
        <end position="160"/>
    </location>
</feature>
<keyword evidence="9" id="KW-1185">Reference proteome</keyword>
<feature type="transmembrane region" description="Helical" evidence="6">
    <location>
        <begin position="65"/>
        <end position="87"/>
    </location>
</feature>
<comment type="caution">
    <text evidence="8">The sequence shown here is derived from an EMBL/GenBank/DDBJ whole genome shotgun (WGS) entry which is preliminary data.</text>
</comment>
<feature type="transmembrane region" description="Helical" evidence="6">
    <location>
        <begin position="107"/>
        <end position="126"/>
    </location>
</feature>
<evidence type="ECO:0000256" key="5">
    <source>
        <dbReference type="SAM" id="MobiDB-lite"/>
    </source>
</evidence>
<dbReference type="Pfam" id="PF01699">
    <property type="entry name" value="Na_Ca_ex"/>
    <property type="match status" value="2"/>
</dbReference>
<evidence type="ECO:0000256" key="6">
    <source>
        <dbReference type="SAM" id="Phobius"/>
    </source>
</evidence>
<feature type="region of interest" description="Disordered" evidence="5">
    <location>
        <begin position="400"/>
        <end position="424"/>
    </location>
</feature>
<dbReference type="Gene3D" id="1.20.1420.30">
    <property type="entry name" value="NCX, central ion-binding region"/>
    <property type="match status" value="1"/>
</dbReference>
<feature type="transmembrane region" description="Helical" evidence="6">
    <location>
        <begin position="211"/>
        <end position="229"/>
    </location>
</feature>
<feature type="transmembrane region" description="Helical" evidence="6">
    <location>
        <begin position="291"/>
        <end position="310"/>
    </location>
</feature>
<keyword evidence="3 6" id="KW-1133">Transmembrane helix</keyword>
<feature type="compositionally biased region" description="Polar residues" evidence="5">
    <location>
        <begin position="406"/>
        <end position="424"/>
    </location>
</feature>
<protein>
    <submittedName>
        <fullName evidence="8">Sodium/hydrogen exchanger</fullName>
    </submittedName>
</protein>
<reference evidence="9" key="1">
    <citation type="journal article" date="2019" name="Int. J. Syst. Evol. Microbiol.">
        <title>The Global Catalogue of Microorganisms (GCM) 10K type strain sequencing project: providing services to taxonomists for standard genome sequencing and annotation.</title>
        <authorList>
            <consortium name="The Broad Institute Genomics Platform"/>
            <consortium name="The Broad Institute Genome Sequencing Center for Infectious Disease"/>
            <person name="Wu L."/>
            <person name="Ma J."/>
        </authorList>
    </citation>
    <scope>NUCLEOTIDE SEQUENCE [LARGE SCALE GENOMIC DNA]</scope>
    <source>
        <strain evidence="9">JCM 16904</strain>
    </source>
</reference>
<gene>
    <name evidence="8" type="ORF">GCM10022224_052910</name>
</gene>
<dbReference type="Proteomes" id="UP001500902">
    <property type="component" value="Unassembled WGS sequence"/>
</dbReference>
<evidence type="ECO:0000256" key="4">
    <source>
        <dbReference type="ARBA" id="ARBA00023136"/>
    </source>
</evidence>
<feature type="transmembrane region" description="Helical" evidence="6">
    <location>
        <begin position="365"/>
        <end position="381"/>
    </location>
</feature>
<evidence type="ECO:0000313" key="9">
    <source>
        <dbReference type="Proteomes" id="UP001500902"/>
    </source>
</evidence>